<feature type="region of interest" description="Disordered" evidence="1">
    <location>
        <begin position="26"/>
        <end position="92"/>
    </location>
</feature>
<name>A0ABP0GX30_CLALP</name>
<comment type="caution">
    <text evidence="3">The sequence shown here is derived from an EMBL/GenBank/DDBJ whole genome shotgun (WGS) entry which is preliminary data.</text>
</comment>
<evidence type="ECO:0000256" key="1">
    <source>
        <dbReference type="SAM" id="MobiDB-lite"/>
    </source>
</evidence>
<evidence type="ECO:0000256" key="2">
    <source>
        <dbReference type="SAM" id="Phobius"/>
    </source>
</evidence>
<sequence>MNTSAANTMDTSFVINEEEGIIVADAESAPMTNPPSSNVPKSQEDNIDEAPETTPFSNPTTSSAADIQEAENEAAVVPADNTSESNANQNGKNVCSRISSILFVSKKTTWMMFGVKLVLHLAVVYTILTVFLFSYLRLEL</sequence>
<protein>
    <submittedName>
        <fullName evidence="3">Uncharacterized protein</fullName>
    </submittedName>
</protein>
<evidence type="ECO:0000313" key="4">
    <source>
        <dbReference type="Proteomes" id="UP001642483"/>
    </source>
</evidence>
<evidence type="ECO:0000313" key="3">
    <source>
        <dbReference type="EMBL" id="CAK8695521.1"/>
    </source>
</evidence>
<keyword evidence="2" id="KW-0472">Membrane</keyword>
<proteinExistence type="predicted"/>
<keyword evidence="4" id="KW-1185">Reference proteome</keyword>
<feature type="compositionally biased region" description="Polar residues" evidence="1">
    <location>
        <begin position="30"/>
        <end position="41"/>
    </location>
</feature>
<feature type="transmembrane region" description="Helical" evidence="2">
    <location>
        <begin position="117"/>
        <end position="136"/>
    </location>
</feature>
<dbReference type="Proteomes" id="UP001642483">
    <property type="component" value="Unassembled WGS sequence"/>
</dbReference>
<organism evidence="3 4">
    <name type="scientific">Clavelina lepadiformis</name>
    <name type="common">Light-bulb sea squirt</name>
    <name type="synonym">Ascidia lepadiformis</name>
    <dbReference type="NCBI Taxonomy" id="159417"/>
    <lineage>
        <taxon>Eukaryota</taxon>
        <taxon>Metazoa</taxon>
        <taxon>Chordata</taxon>
        <taxon>Tunicata</taxon>
        <taxon>Ascidiacea</taxon>
        <taxon>Aplousobranchia</taxon>
        <taxon>Clavelinidae</taxon>
        <taxon>Clavelina</taxon>
    </lineage>
</organism>
<feature type="compositionally biased region" description="Polar residues" evidence="1">
    <location>
        <begin position="80"/>
        <end position="92"/>
    </location>
</feature>
<dbReference type="EMBL" id="CAWYQH010000152">
    <property type="protein sequence ID" value="CAK8695521.1"/>
    <property type="molecule type" value="Genomic_DNA"/>
</dbReference>
<gene>
    <name evidence="3" type="ORF">CVLEPA_LOCUS28788</name>
</gene>
<keyword evidence="2" id="KW-1133">Transmembrane helix</keyword>
<keyword evidence="2" id="KW-0812">Transmembrane</keyword>
<accession>A0ABP0GX30</accession>
<feature type="compositionally biased region" description="Polar residues" evidence="1">
    <location>
        <begin position="54"/>
        <end position="65"/>
    </location>
</feature>
<reference evidence="3 4" key="1">
    <citation type="submission" date="2024-02" db="EMBL/GenBank/DDBJ databases">
        <authorList>
            <person name="Daric V."/>
            <person name="Darras S."/>
        </authorList>
    </citation>
    <scope>NUCLEOTIDE SEQUENCE [LARGE SCALE GENOMIC DNA]</scope>
</reference>